<comment type="cofactor">
    <cofactor evidence="1">
        <name>Mg(2+)</name>
        <dbReference type="ChEBI" id="CHEBI:18420"/>
    </cofactor>
</comment>
<proteinExistence type="inferred from homology"/>
<keyword evidence="4" id="KW-0378">Hydrolase</keyword>
<dbReference type="RefSeq" id="WP_344880669.1">
    <property type="nucleotide sequence ID" value="NZ_BAABAL010000018.1"/>
</dbReference>
<keyword evidence="5" id="KW-0460">Magnesium</keyword>
<evidence type="ECO:0000313" key="7">
    <source>
        <dbReference type="EMBL" id="GAA4023677.1"/>
    </source>
</evidence>
<gene>
    <name evidence="7" type="ORF">GCM10022247_55100</name>
</gene>
<evidence type="ECO:0000259" key="6">
    <source>
        <dbReference type="PROSITE" id="PS51462"/>
    </source>
</evidence>
<keyword evidence="3" id="KW-0479">Metal-binding</keyword>
<organism evidence="7 8">
    <name type="scientific">Allokutzneria multivorans</name>
    <dbReference type="NCBI Taxonomy" id="1142134"/>
    <lineage>
        <taxon>Bacteria</taxon>
        <taxon>Bacillati</taxon>
        <taxon>Actinomycetota</taxon>
        <taxon>Actinomycetes</taxon>
        <taxon>Pseudonocardiales</taxon>
        <taxon>Pseudonocardiaceae</taxon>
        <taxon>Allokutzneria</taxon>
    </lineage>
</organism>
<dbReference type="CDD" id="cd04690">
    <property type="entry name" value="NUDIX_Hydrolase"/>
    <property type="match status" value="1"/>
</dbReference>
<evidence type="ECO:0000256" key="3">
    <source>
        <dbReference type="ARBA" id="ARBA00022723"/>
    </source>
</evidence>
<dbReference type="InterPro" id="IPR015797">
    <property type="entry name" value="NUDIX_hydrolase-like_dom_sf"/>
</dbReference>
<comment type="similarity">
    <text evidence="2">Belongs to the Nudix hydrolase family.</text>
</comment>
<evidence type="ECO:0000256" key="1">
    <source>
        <dbReference type="ARBA" id="ARBA00001946"/>
    </source>
</evidence>
<accession>A0ABP7TBG4</accession>
<dbReference type="EMBL" id="BAABAL010000018">
    <property type="protein sequence ID" value="GAA4023677.1"/>
    <property type="molecule type" value="Genomic_DNA"/>
</dbReference>
<dbReference type="PANTHER" id="PTHR43758:SF2">
    <property type="entry name" value="OXIDIZED PURINE NUCLEOSIDE TRIPHOSPHATE HYDROLASE"/>
    <property type="match status" value="1"/>
</dbReference>
<dbReference type="PROSITE" id="PS51462">
    <property type="entry name" value="NUDIX"/>
    <property type="match status" value="1"/>
</dbReference>
<evidence type="ECO:0000256" key="4">
    <source>
        <dbReference type="ARBA" id="ARBA00022801"/>
    </source>
</evidence>
<reference evidence="8" key="1">
    <citation type="journal article" date="2019" name="Int. J. Syst. Evol. Microbiol.">
        <title>The Global Catalogue of Microorganisms (GCM) 10K type strain sequencing project: providing services to taxonomists for standard genome sequencing and annotation.</title>
        <authorList>
            <consortium name="The Broad Institute Genomics Platform"/>
            <consortium name="The Broad Institute Genome Sequencing Center for Infectious Disease"/>
            <person name="Wu L."/>
            <person name="Ma J."/>
        </authorList>
    </citation>
    <scope>NUCLEOTIDE SEQUENCE [LARGE SCALE GENOMIC DNA]</scope>
    <source>
        <strain evidence="8">JCM 17342</strain>
    </source>
</reference>
<evidence type="ECO:0000256" key="2">
    <source>
        <dbReference type="ARBA" id="ARBA00005582"/>
    </source>
</evidence>
<dbReference type="Proteomes" id="UP001501747">
    <property type="component" value="Unassembled WGS sequence"/>
</dbReference>
<comment type="caution">
    <text evidence="7">The sequence shown here is derived from an EMBL/GenBank/DDBJ whole genome shotgun (WGS) entry which is preliminary data.</text>
</comment>
<evidence type="ECO:0000313" key="8">
    <source>
        <dbReference type="Proteomes" id="UP001501747"/>
    </source>
</evidence>
<protein>
    <submittedName>
        <fullName evidence="7">NUDIX domain-containing protein</fullName>
    </submittedName>
</protein>
<dbReference type="SUPFAM" id="SSF55811">
    <property type="entry name" value="Nudix"/>
    <property type="match status" value="1"/>
</dbReference>
<feature type="domain" description="Nudix hydrolase" evidence="6">
    <location>
        <begin position="1"/>
        <end position="127"/>
    </location>
</feature>
<dbReference type="PANTHER" id="PTHR43758">
    <property type="entry name" value="7,8-DIHYDRO-8-OXOGUANINE TRIPHOSPHATASE"/>
    <property type="match status" value="1"/>
</dbReference>
<dbReference type="Gene3D" id="3.90.79.10">
    <property type="entry name" value="Nucleoside Triphosphate Pyrophosphohydrolase"/>
    <property type="match status" value="1"/>
</dbReference>
<sequence>MTVIDKIGWVLLEDGRLLCARSYGKQRFYVPGGKRDPGESDVQALVREIAEELAVAIAPETARHIGTFQAQADAKADGVLVTVACYTAEHSGTPAPTSEIEEIRWLGYAERELMSSTGQLIFDALHERGELR</sequence>
<keyword evidence="8" id="KW-1185">Reference proteome</keyword>
<dbReference type="Pfam" id="PF00293">
    <property type="entry name" value="NUDIX"/>
    <property type="match status" value="1"/>
</dbReference>
<dbReference type="InterPro" id="IPR000086">
    <property type="entry name" value="NUDIX_hydrolase_dom"/>
</dbReference>
<name>A0ABP7TBG4_9PSEU</name>
<evidence type="ECO:0000256" key="5">
    <source>
        <dbReference type="ARBA" id="ARBA00022842"/>
    </source>
</evidence>